<dbReference type="EMBL" id="FPHF01000082">
    <property type="protein sequence ID" value="SFV64934.1"/>
    <property type="molecule type" value="Genomic_DNA"/>
</dbReference>
<name>A0A1W1CGP7_9ZZZZ</name>
<sequence>MKLNLGRFILLFLLTTFLQASEYEWSVQVNKKEAHVNEAIHLHYSCNYKNSAELYVIEFNPTIDNKNYKIVILREDEKIVNGKKINEYEFVLFVKKAGQFSLSLDTLMKKTNKDSIENGMLGRDNANYEEFSLYPYKQKRVEINILETQSPMVGEFTFSVRQDKSELEAYEPFHLEFLVSGLGDFQVFKDVFYEIEGVEVFSEAAKEEIVLTADGYKGTWRKKFAFVSDKNFSIPALETKYFDLKEKKLKTLHFDGLDIVVSPVKFNKEQLLDPKKELLTFDTTYLYYLVTFIAGFLLAKIKFIRPKVQDSDEQLFCKRVQEVDTLEKLSFILVTHDAQKYKELIFKIENKELTSLKKLKNLICS</sequence>
<accession>A0A1W1CGP7</accession>
<proteinExistence type="predicted"/>
<evidence type="ECO:0000313" key="1">
    <source>
        <dbReference type="EMBL" id="SFV64934.1"/>
    </source>
</evidence>
<gene>
    <name evidence="1" type="ORF">MNB_SM-4-1752</name>
</gene>
<protein>
    <submittedName>
        <fullName evidence="1">BatD</fullName>
    </submittedName>
</protein>
<reference evidence="1" key="1">
    <citation type="submission" date="2016-10" db="EMBL/GenBank/DDBJ databases">
        <authorList>
            <person name="de Groot N.N."/>
        </authorList>
    </citation>
    <scope>NUCLEOTIDE SEQUENCE</scope>
</reference>
<organism evidence="1">
    <name type="scientific">hydrothermal vent metagenome</name>
    <dbReference type="NCBI Taxonomy" id="652676"/>
    <lineage>
        <taxon>unclassified sequences</taxon>
        <taxon>metagenomes</taxon>
        <taxon>ecological metagenomes</taxon>
    </lineage>
</organism>
<dbReference type="AlphaFoldDB" id="A0A1W1CGP7"/>